<dbReference type="NCBIfam" id="TIGR01413">
    <property type="entry name" value="Dyp_perox_fam"/>
    <property type="match status" value="1"/>
</dbReference>
<dbReference type="GO" id="GO:0020037">
    <property type="term" value="F:heme binding"/>
    <property type="evidence" value="ECO:0007669"/>
    <property type="project" value="InterPro"/>
</dbReference>
<evidence type="ECO:0000313" key="13">
    <source>
        <dbReference type="Proteomes" id="UP000324974"/>
    </source>
</evidence>
<evidence type="ECO:0000313" key="12">
    <source>
        <dbReference type="EMBL" id="QEL13650.1"/>
    </source>
</evidence>
<evidence type="ECO:0000256" key="5">
    <source>
        <dbReference type="ARBA" id="ARBA00022729"/>
    </source>
</evidence>
<dbReference type="Pfam" id="PF21105">
    <property type="entry name" value="DyP_N"/>
    <property type="match status" value="1"/>
</dbReference>
<keyword evidence="5" id="KW-0732">Signal</keyword>
<dbReference type="OrthoDB" id="236246at2"/>
<dbReference type="EMBL" id="CP042425">
    <property type="protein sequence ID" value="QEL13650.1"/>
    <property type="molecule type" value="Genomic_DNA"/>
</dbReference>
<dbReference type="PROSITE" id="PS51404">
    <property type="entry name" value="DYP_PEROXIDASE"/>
    <property type="match status" value="1"/>
</dbReference>
<dbReference type="SUPFAM" id="SSF54909">
    <property type="entry name" value="Dimeric alpha+beta barrel"/>
    <property type="match status" value="1"/>
</dbReference>
<evidence type="ECO:0000256" key="8">
    <source>
        <dbReference type="ARBA" id="ARBA00025737"/>
    </source>
</evidence>
<dbReference type="InterPro" id="IPR006314">
    <property type="entry name" value="Dyp_peroxidase"/>
</dbReference>
<name>A0A5C1A4Q4_9BACT</name>
<organism evidence="12 13">
    <name type="scientific">Limnoglobus roseus</name>
    <dbReference type="NCBI Taxonomy" id="2598579"/>
    <lineage>
        <taxon>Bacteria</taxon>
        <taxon>Pseudomonadati</taxon>
        <taxon>Planctomycetota</taxon>
        <taxon>Planctomycetia</taxon>
        <taxon>Gemmatales</taxon>
        <taxon>Gemmataceae</taxon>
        <taxon>Limnoglobus</taxon>
    </lineage>
</organism>
<keyword evidence="2 12" id="KW-0575">Peroxidase</keyword>
<feature type="domain" description="Dyp-type peroxidase C-terminal" evidence="10">
    <location>
        <begin position="432"/>
        <end position="494"/>
    </location>
</feature>
<dbReference type="Proteomes" id="UP000324974">
    <property type="component" value="Chromosome"/>
</dbReference>
<accession>A0A5C1A4Q4</accession>
<sequence length="588" mass="62579">MATNAPSVPASPPTVPPAPPVPNIKDGLGDIQGNVIGGFNKDHQTFLFLNFTDTVKARAWVGGIATEVASAAEVAQFDTLFKRVNLRRGGELGVVKATWMNLGFSFKGLEALGVTAADLGRFPDAFRAGMAARKAIIGDVGANDPANWVGPLGKPDVHAILIVAADSQEDLGEHVLRYLHNIGVNGGVRLLYLQDGAVREDEPGHEHFGFRDGVSQPAIRVLDEHRPGMVAPSEPIQANPGQDRLHGGEFVLGYPTQIPQDKSCPNETLAPNPDPGPISPKRGGDEDAPDWAVNGSYLVFRRLAQNVGGFRDHVAALAAAQGLSSEVMGAKLVGRYKSGAPLELTRDEEELMKQGKLSASFDPTTGDPSAEVAAALGLPPGFPRNDGNLSEDSRLDNHFEYGDDADGLKVPLGAHIRKTYPRDDPTPGGGESDTQTHRIMRRGIPFGTSFRPGLGSVGHAGKPGLEEPGDRGLLFLCYQSSISRQFEFIQRNWVHNPNFSKPGTGEDPIISQTPQGDFLLPKTGTQAAHLSIMHFVTMTGGEYFFQPAIGTLVTVLGDPPPAVAVSLPTADDEGDDDDPNFDPCSTAE</sequence>
<evidence type="ECO:0000259" key="11">
    <source>
        <dbReference type="Pfam" id="PF21105"/>
    </source>
</evidence>
<dbReference type="GO" id="GO:0046872">
    <property type="term" value="F:metal ion binding"/>
    <property type="evidence" value="ECO:0007669"/>
    <property type="project" value="UniProtKB-KW"/>
</dbReference>
<dbReference type="GO" id="GO:0005829">
    <property type="term" value="C:cytosol"/>
    <property type="evidence" value="ECO:0007669"/>
    <property type="project" value="TreeGrafter"/>
</dbReference>
<evidence type="ECO:0000259" key="10">
    <source>
        <dbReference type="Pfam" id="PF20628"/>
    </source>
</evidence>
<feature type="domain" description="DyP dimeric alpha+beta barrel" evidence="11">
    <location>
        <begin position="30"/>
        <end position="199"/>
    </location>
</feature>
<keyword evidence="4" id="KW-0479">Metal-binding</keyword>
<feature type="compositionally biased region" description="Pro residues" evidence="9">
    <location>
        <begin position="9"/>
        <end position="22"/>
    </location>
</feature>
<dbReference type="PANTHER" id="PTHR30521">
    <property type="entry name" value="DEFERROCHELATASE/PEROXIDASE"/>
    <property type="match status" value="1"/>
</dbReference>
<evidence type="ECO:0000256" key="1">
    <source>
        <dbReference type="ARBA" id="ARBA00001970"/>
    </source>
</evidence>
<keyword evidence="6 12" id="KW-0560">Oxidoreductase</keyword>
<evidence type="ECO:0000256" key="6">
    <source>
        <dbReference type="ARBA" id="ARBA00023002"/>
    </source>
</evidence>
<dbReference type="InterPro" id="IPR048328">
    <property type="entry name" value="Dyp_perox_C"/>
</dbReference>
<dbReference type="EC" id="1.11.1.16" evidence="12"/>
<dbReference type="KEGG" id="lrs:PX52LOC_00508"/>
<evidence type="ECO:0000256" key="4">
    <source>
        <dbReference type="ARBA" id="ARBA00022723"/>
    </source>
</evidence>
<feature type="region of interest" description="Disordered" evidence="9">
    <location>
        <begin position="565"/>
        <end position="588"/>
    </location>
</feature>
<dbReference type="InterPro" id="IPR049509">
    <property type="entry name" value="DyP_N"/>
</dbReference>
<protein>
    <submittedName>
        <fullName evidence="12">Multifunctional dye peroxidase DyP2</fullName>
        <ecNumber evidence="12">1.11.1.16</ecNumber>
    </submittedName>
</protein>
<dbReference type="InterPro" id="IPR011008">
    <property type="entry name" value="Dimeric_a/b-barrel"/>
</dbReference>
<proteinExistence type="inferred from homology"/>
<dbReference type="AlphaFoldDB" id="A0A5C1A4Q4"/>
<evidence type="ECO:0000256" key="2">
    <source>
        <dbReference type="ARBA" id="ARBA00022559"/>
    </source>
</evidence>
<evidence type="ECO:0000256" key="9">
    <source>
        <dbReference type="SAM" id="MobiDB-lite"/>
    </source>
</evidence>
<feature type="region of interest" description="Disordered" evidence="9">
    <location>
        <begin position="256"/>
        <end position="288"/>
    </location>
</feature>
<keyword evidence="13" id="KW-1185">Reference proteome</keyword>
<evidence type="ECO:0000256" key="7">
    <source>
        <dbReference type="ARBA" id="ARBA00023004"/>
    </source>
</evidence>
<dbReference type="PANTHER" id="PTHR30521:SF4">
    <property type="entry name" value="DEFERROCHELATASE"/>
    <property type="match status" value="1"/>
</dbReference>
<evidence type="ECO:0000256" key="3">
    <source>
        <dbReference type="ARBA" id="ARBA00022617"/>
    </source>
</evidence>
<gene>
    <name evidence="12" type="primary">dyp2_2</name>
    <name evidence="12" type="ORF">PX52LOC_00508</name>
</gene>
<feature type="region of interest" description="Disordered" evidence="9">
    <location>
        <begin position="1"/>
        <end position="24"/>
    </location>
</feature>
<dbReference type="RefSeq" id="WP_149108605.1">
    <property type="nucleotide sequence ID" value="NZ_CP042425.1"/>
</dbReference>
<reference evidence="13" key="1">
    <citation type="submission" date="2019-08" db="EMBL/GenBank/DDBJ databases">
        <title>Limnoglobus roseus gen. nov., sp. nov., a novel freshwater planctomycete with a giant genome from the family Gemmataceae.</title>
        <authorList>
            <person name="Kulichevskaya I.S."/>
            <person name="Naumoff D.G."/>
            <person name="Miroshnikov K."/>
            <person name="Ivanova A."/>
            <person name="Philippov D.A."/>
            <person name="Hakobyan A."/>
            <person name="Rijpstra I.C."/>
            <person name="Sinninghe Damste J.S."/>
            <person name="Liesack W."/>
            <person name="Dedysh S.N."/>
        </authorList>
    </citation>
    <scope>NUCLEOTIDE SEQUENCE [LARGE SCALE GENOMIC DNA]</scope>
    <source>
        <strain evidence="13">PX52</strain>
    </source>
</reference>
<comment type="similarity">
    <text evidence="8">Belongs to the DyP-type peroxidase family.</text>
</comment>
<comment type="cofactor">
    <cofactor evidence="1">
        <name>heme b</name>
        <dbReference type="ChEBI" id="CHEBI:60344"/>
    </cofactor>
</comment>
<feature type="compositionally biased region" description="Acidic residues" evidence="9">
    <location>
        <begin position="570"/>
        <end position="580"/>
    </location>
</feature>
<keyword evidence="3" id="KW-0349">Heme</keyword>
<feature type="compositionally biased region" description="Polar residues" evidence="9">
    <location>
        <begin position="257"/>
        <end position="266"/>
    </location>
</feature>
<dbReference type="Pfam" id="PF20628">
    <property type="entry name" value="Dyp_perox_C"/>
    <property type="match status" value="1"/>
</dbReference>
<keyword evidence="7" id="KW-0408">Iron</keyword>
<dbReference type="GO" id="GO:0052750">
    <property type="term" value="F:reactive-black-5:hydrogen-peroxide oxidoreductase activity"/>
    <property type="evidence" value="ECO:0007669"/>
    <property type="project" value="UniProtKB-EC"/>
</dbReference>